<gene>
    <name evidence="1" type="ORF">CORC01_08528</name>
</gene>
<proteinExistence type="predicted"/>
<comment type="caution">
    <text evidence="1">The sequence shown here is derived from an EMBL/GenBank/DDBJ whole genome shotgun (WGS) entry which is preliminary data.</text>
</comment>
<evidence type="ECO:0000313" key="2">
    <source>
        <dbReference type="Proteomes" id="UP000176998"/>
    </source>
</evidence>
<dbReference type="Proteomes" id="UP000176998">
    <property type="component" value="Unassembled WGS sequence"/>
</dbReference>
<dbReference type="RefSeq" id="XP_022473312.1">
    <property type="nucleotide sequence ID" value="XM_022620158.1"/>
</dbReference>
<organism evidence="1 2">
    <name type="scientific">Colletotrichum orchidophilum</name>
    <dbReference type="NCBI Taxonomy" id="1209926"/>
    <lineage>
        <taxon>Eukaryota</taxon>
        <taxon>Fungi</taxon>
        <taxon>Dikarya</taxon>
        <taxon>Ascomycota</taxon>
        <taxon>Pezizomycotina</taxon>
        <taxon>Sordariomycetes</taxon>
        <taxon>Hypocreomycetidae</taxon>
        <taxon>Glomerellales</taxon>
        <taxon>Glomerellaceae</taxon>
        <taxon>Colletotrichum</taxon>
    </lineage>
</organism>
<accession>A0A1G4B416</accession>
<dbReference type="GeneID" id="34561668"/>
<dbReference type="AlphaFoldDB" id="A0A1G4B416"/>
<evidence type="ECO:0000313" key="1">
    <source>
        <dbReference type="EMBL" id="OHE96151.1"/>
    </source>
</evidence>
<reference evidence="1 2" key="1">
    <citation type="submission" date="2016-09" db="EMBL/GenBank/DDBJ databases">
        <authorList>
            <person name="Capua I."/>
            <person name="De Benedictis P."/>
            <person name="Joannis T."/>
            <person name="Lombin L.H."/>
            <person name="Cattoli G."/>
        </authorList>
    </citation>
    <scope>NUCLEOTIDE SEQUENCE [LARGE SCALE GENOMIC DNA]</scope>
    <source>
        <strain evidence="1 2">IMI 309357</strain>
    </source>
</reference>
<keyword evidence="2" id="KW-1185">Reference proteome</keyword>
<dbReference type="EMBL" id="MJBS01000073">
    <property type="protein sequence ID" value="OHE96151.1"/>
    <property type="molecule type" value="Genomic_DNA"/>
</dbReference>
<name>A0A1G4B416_9PEZI</name>
<sequence length="142" mass="15254">MVGGSAPKTTCLGWGGRNGKAGRSLRGHCYSALRAFDGSFSSVRLLEAGGGKWDKPQCTVSMATTKNGASVSDVRRFSGLQCSAESLENPQSGTRFTPVSSQRRPLIGTIQFALPRDHQRSPIVFSTGRLHRRISPCDQGSR</sequence>
<protein>
    <submittedName>
        <fullName evidence="1">Uncharacterized protein</fullName>
    </submittedName>
</protein>